<dbReference type="STRING" id="69004.A0A182QZ39"/>
<organism evidence="2 3">
    <name type="scientific">Anopheles farauti</name>
    <dbReference type="NCBI Taxonomy" id="69004"/>
    <lineage>
        <taxon>Eukaryota</taxon>
        <taxon>Metazoa</taxon>
        <taxon>Ecdysozoa</taxon>
        <taxon>Arthropoda</taxon>
        <taxon>Hexapoda</taxon>
        <taxon>Insecta</taxon>
        <taxon>Pterygota</taxon>
        <taxon>Neoptera</taxon>
        <taxon>Endopterygota</taxon>
        <taxon>Diptera</taxon>
        <taxon>Nematocera</taxon>
        <taxon>Culicoidea</taxon>
        <taxon>Culicidae</taxon>
        <taxon>Anophelinae</taxon>
        <taxon>Anopheles</taxon>
    </lineage>
</organism>
<feature type="region of interest" description="Disordered" evidence="1">
    <location>
        <begin position="94"/>
        <end position="130"/>
    </location>
</feature>
<accession>A0A182QZ39</accession>
<evidence type="ECO:0000313" key="2">
    <source>
        <dbReference type="EnsemblMetazoa" id="AFAF019767-PA"/>
    </source>
</evidence>
<dbReference type="Proteomes" id="UP000075886">
    <property type="component" value="Unassembled WGS sequence"/>
</dbReference>
<evidence type="ECO:0008006" key="4">
    <source>
        <dbReference type="Google" id="ProtNLM"/>
    </source>
</evidence>
<sequence>MSGLGFGALYKIARRLRKMNSFIAITLLAVVGVAVAAPAKYGHDGGHHAAVHPGPAVVHTYPAVAPVVKCGHNLLISCNPHHQAVPCKAAEHGHHGGYHGGHHAPAPAPAYHHAPAPHHHAPAPAYHGAAEHGEYRAKKHHGKKHHKKGKSADNVGEAMDSSSEMMVIRLYPSCAEVLVCPVNGRPVVKLKDNTRNAEVRSSFQKNSSSVLALPADTGATTT</sequence>
<name>A0A182QZ39_9DIPT</name>
<proteinExistence type="predicted"/>
<dbReference type="AlphaFoldDB" id="A0A182QZ39"/>
<dbReference type="VEuPathDB" id="VectorBase:AFAF019767"/>
<keyword evidence="3" id="KW-1185">Reference proteome</keyword>
<reference evidence="2" key="2">
    <citation type="submission" date="2020-05" db="UniProtKB">
        <authorList>
            <consortium name="EnsemblMetazoa"/>
        </authorList>
    </citation>
    <scope>IDENTIFICATION</scope>
    <source>
        <strain evidence="2">FAR1</strain>
    </source>
</reference>
<dbReference type="EnsemblMetazoa" id="AFAF019767-RA">
    <property type="protein sequence ID" value="AFAF019767-PA"/>
    <property type="gene ID" value="AFAF019767"/>
</dbReference>
<feature type="compositionally biased region" description="Low complexity" evidence="1">
    <location>
        <begin position="103"/>
        <end position="114"/>
    </location>
</feature>
<evidence type="ECO:0000256" key="1">
    <source>
        <dbReference type="SAM" id="MobiDB-lite"/>
    </source>
</evidence>
<evidence type="ECO:0000313" key="3">
    <source>
        <dbReference type="Proteomes" id="UP000075886"/>
    </source>
</evidence>
<protein>
    <recommendedName>
        <fullName evidence="4">VM domain-containing protein</fullName>
    </recommendedName>
</protein>
<reference evidence="3" key="1">
    <citation type="submission" date="2014-01" db="EMBL/GenBank/DDBJ databases">
        <title>The Genome Sequence of Anopheles farauti FAR1 (V2).</title>
        <authorList>
            <consortium name="The Broad Institute Genomics Platform"/>
            <person name="Neafsey D.E."/>
            <person name="Besansky N."/>
            <person name="Howell P."/>
            <person name="Walton C."/>
            <person name="Young S.K."/>
            <person name="Zeng Q."/>
            <person name="Gargeya S."/>
            <person name="Fitzgerald M."/>
            <person name="Haas B."/>
            <person name="Abouelleil A."/>
            <person name="Allen A.W."/>
            <person name="Alvarado L."/>
            <person name="Arachchi H.M."/>
            <person name="Berlin A.M."/>
            <person name="Chapman S.B."/>
            <person name="Gainer-Dewar J."/>
            <person name="Goldberg J."/>
            <person name="Griggs A."/>
            <person name="Gujja S."/>
            <person name="Hansen M."/>
            <person name="Howarth C."/>
            <person name="Imamovic A."/>
            <person name="Ireland A."/>
            <person name="Larimer J."/>
            <person name="McCowan C."/>
            <person name="Murphy C."/>
            <person name="Pearson M."/>
            <person name="Poon T.W."/>
            <person name="Priest M."/>
            <person name="Roberts A."/>
            <person name="Saif S."/>
            <person name="Shea T."/>
            <person name="Sisk P."/>
            <person name="Sykes S."/>
            <person name="Wortman J."/>
            <person name="Nusbaum C."/>
            <person name="Birren B."/>
        </authorList>
    </citation>
    <scope>NUCLEOTIDE SEQUENCE [LARGE SCALE GENOMIC DNA]</scope>
    <source>
        <strain evidence="3">FAR1</strain>
    </source>
</reference>
<dbReference type="EMBL" id="AXCN02002066">
    <property type="status" value="NOT_ANNOTATED_CDS"/>
    <property type="molecule type" value="Genomic_DNA"/>
</dbReference>